<evidence type="ECO:0000259" key="6">
    <source>
        <dbReference type="Pfam" id="PF13515"/>
    </source>
</evidence>
<keyword evidence="4 5" id="KW-0472">Membrane</keyword>
<dbReference type="EMBL" id="CP009249">
    <property type="protein sequence ID" value="APT93327.1"/>
    <property type="molecule type" value="Genomic_DNA"/>
</dbReference>
<dbReference type="OrthoDB" id="5198202at2"/>
<evidence type="ECO:0000256" key="1">
    <source>
        <dbReference type="ARBA" id="ARBA00004141"/>
    </source>
</evidence>
<evidence type="ECO:0000256" key="5">
    <source>
        <dbReference type="SAM" id="Phobius"/>
    </source>
</evidence>
<dbReference type="InterPro" id="IPR049453">
    <property type="entry name" value="Memb_transporter_dom"/>
</dbReference>
<feature type="transmembrane region" description="Helical" evidence="5">
    <location>
        <begin position="34"/>
        <end position="55"/>
    </location>
</feature>
<gene>
    <name evidence="7" type="ORF">CPHO_10985</name>
</gene>
<dbReference type="GO" id="GO:0016020">
    <property type="term" value="C:membrane"/>
    <property type="evidence" value="ECO:0007669"/>
    <property type="project" value="UniProtKB-SubCell"/>
</dbReference>
<feature type="transmembrane region" description="Helical" evidence="5">
    <location>
        <begin position="159"/>
        <end position="178"/>
    </location>
</feature>
<evidence type="ECO:0000256" key="4">
    <source>
        <dbReference type="ARBA" id="ARBA00023136"/>
    </source>
</evidence>
<feature type="transmembrane region" description="Helical" evidence="5">
    <location>
        <begin position="106"/>
        <end position="124"/>
    </location>
</feature>
<keyword evidence="8" id="KW-1185">Reference proteome</keyword>
<evidence type="ECO:0000313" key="7">
    <source>
        <dbReference type="EMBL" id="APT93327.1"/>
    </source>
</evidence>
<evidence type="ECO:0000256" key="3">
    <source>
        <dbReference type="ARBA" id="ARBA00022989"/>
    </source>
</evidence>
<protein>
    <submittedName>
        <fullName evidence="7">Membrane protein</fullName>
    </submittedName>
</protein>
<reference evidence="7 8" key="1">
    <citation type="submission" date="2014-08" db="EMBL/GenBank/DDBJ databases">
        <title>Complete genome sequence of Corynebacterium phocae M408/89/1(T)(=DSM 44612(T)), isolated from the common seal (Phoca vitulina).</title>
        <authorList>
            <person name="Ruckert C."/>
            <person name="Albersmeier A."/>
            <person name="Winkler A."/>
            <person name="Kalinowski J."/>
        </authorList>
    </citation>
    <scope>NUCLEOTIDE SEQUENCE [LARGE SCALE GENOMIC DNA]</scope>
    <source>
        <strain evidence="7 8">M408/89/1</strain>
    </source>
</reference>
<comment type="subcellular location">
    <subcellularLocation>
        <location evidence="1">Membrane</location>
        <topology evidence="1">Multi-pass membrane protein</topology>
    </subcellularLocation>
</comment>
<evidence type="ECO:0000256" key="2">
    <source>
        <dbReference type="ARBA" id="ARBA00022692"/>
    </source>
</evidence>
<dbReference type="RefSeq" id="WP_075735789.1">
    <property type="nucleotide sequence ID" value="NZ_CP009249.1"/>
</dbReference>
<feature type="transmembrane region" description="Helical" evidence="5">
    <location>
        <begin position="129"/>
        <end position="147"/>
    </location>
</feature>
<feature type="domain" description="Integral membrane bound transporter" evidence="6">
    <location>
        <begin position="46"/>
        <end position="168"/>
    </location>
</feature>
<evidence type="ECO:0000313" key="8">
    <source>
        <dbReference type="Proteomes" id="UP000185491"/>
    </source>
</evidence>
<dbReference type="Proteomes" id="UP000185491">
    <property type="component" value="Chromosome"/>
</dbReference>
<keyword evidence="3 5" id="KW-1133">Transmembrane helix</keyword>
<dbReference type="STRING" id="161895.CPHO_10985"/>
<dbReference type="KEGG" id="cpho:CPHO_10985"/>
<accession>A0A1L7D5H8</accession>
<organism evidence="7 8">
    <name type="scientific">Corynebacterium phocae</name>
    <dbReference type="NCBI Taxonomy" id="161895"/>
    <lineage>
        <taxon>Bacteria</taxon>
        <taxon>Bacillati</taxon>
        <taxon>Actinomycetota</taxon>
        <taxon>Actinomycetes</taxon>
        <taxon>Mycobacteriales</taxon>
        <taxon>Corynebacteriaceae</taxon>
        <taxon>Corynebacterium</taxon>
    </lineage>
</organism>
<dbReference type="AlphaFoldDB" id="A0A1L7D5H8"/>
<dbReference type="Pfam" id="PF13515">
    <property type="entry name" value="FUSC_2"/>
    <property type="match status" value="1"/>
</dbReference>
<keyword evidence="2 5" id="KW-0812">Transmembrane</keyword>
<proteinExistence type="predicted"/>
<sequence>MGIEKNSVRQTTRETLRTFDKSLKARLRRVNSRWVFILHATLGAGLAFYVAHVLFGHEQPFFAPMSVIIILGLSGSDRLTRAIELSVGGIVGVVVGTLLVDWLGTGPIHLTITIGIALLVALFLTDSQLISNQIAVGAILIATILPPENMGGQSRVIDALVGAVIGVAMMALIPTSPLRAGRVEVSKVLHLAGSVLSDVAYGLREGKPEAIRDARRAVQGSQENINAMLTAAKGGKETARVSPFLWATQRHIRSLERILMPVDNAVRGVRVLARRALVSSLDKDRISEVQIQLIEELADISRLLGELYGQSSKQRRLEESRVIPEAIHRLRAVGAKAGMDIVEQPPVLSSYAILAQTRSIVVDLLMVCGMSNESAVASLVPTSSHPAFPPEVHPD</sequence>
<name>A0A1L7D5H8_9CORY</name>